<sequence>MDLSFRPVVKALITSLLSERLGMNRVKRSSFKNKSTSPLPDIPTQQTNEGLNPIIKGRTRPQNIVAPQICSLDLPTIKPPRDRAVKPNQANPITKEDEMHNSFSKTCDEEHDMESTQGWKTNTLKDPLQGIGGPMTRARTKAMKEALNCFIRDLKELEPNYIKESTINMSSKSPRKVVTMLKAQQDDVQGLCGRPRYFPGLSAFWMPKQAARSSLSSGGVLGEKKQQDFSRFAICPEARQYLSNILFILLQFSNEACKKKRESMTIAKGFGESSSTWSSTKYFIGLDGSLDFALNFLTFLTSEHLAPASGLETDSTEGPQDTLRLVAEQEPIEPVAPGLEPLPLGGPGY</sequence>
<feature type="region of interest" description="Disordered" evidence="1">
    <location>
        <begin position="329"/>
        <end position="349"/>
    </location>
</feature>
<accession>A0A834WQW5</accession>
<protein>
    <submittedName>
        <fullName evidence="2">E3 ubiquitin-protein ligase AIRP2</fullName>
    </submittedName>
</protein>
<dbReference type="AlphaFoldDB" id="A0A834WQW5"/>
<organism evidence="2 3">
    <name type="scientific">Senna tora</name>
    <dbReference type="NCBI Taxonomy" id="362788"/>
    <lineage>
        <taxon>Eukaryota</taxon>
        <taxon>Viridiplantae</taxon>
        <taxon>Streptophyta</taxon>
        <taxon>Embryophyta</taxon>
        <taxon>Tracheophyta</taxon>
        <taxon>Spermatophyta</taxon>
        <taxon>Magnoliopsida</taxon>
        <taxon>eudicotyledons</taxon>
        <taxon>Gunneridae</taxon>
        <taxon>Pentapetalae</taxon>
        <taxon>rosids</taxon>
        <taxon>fabids</taxon>
        <taxon>Fabales</taxon>
        <taxon>Fabaceae</taxon>
        <taxon>Caesalpinioideae</taxon>
        <taxon>Cassia clade</taxon>
        <taxon>Senna</taxon>
    </lineage>
</organism>
<dbReference type="OrthoDB" id="1457857at2759"/>
<dbReference type="EMBL" id="JAAIUW010000006">
    <property type="protein sequence ID" value="KAF7826354.1"/>
    <property type="molecule type" value="Genomic_DNA"/>
</dbReference>
<dbReference type="Proteomes" id="UP000634136">
    <property type="component" value="Unassembled WGS sequence"/>
</dbReference>
<comment type="caution">
    <text evidence="2">The sequence shown here is derived from an EMBL/GenBank/DDBJ whole genome shotgun (WGS) entry which is preliminary data.</text>
</comment>
<feature type="compositionally biased region" description="Polar residues" evidence="1">
    <location>
        <begin position="32"/>
        <end position="48"/>
    </location>
</feature>
<evidence type="ECO:0000256" key="1">
    <source>
        <dbReference type="SAM" id="MobiDB-lite"/>
    </source>
</evidence>
<evidence type="ECO:0000313" key="2">
    <source>
        <dbReference type="EMBL" id="KAF7826354.1"/>
    </source>
</evidence>
<gene>
    <name evidence="2" type="ORF">G2W53_017518</name>
</gene>
<proteinExistence type="predicted"/>
<feature type="region of interest" description="Disordered" evidence="1">
    <location>
        <begin position="28"/>
        <end position="48"/>
    </location>
</feature>
<reference evidence="2" key="1">
    <citation type="submission" date="2020-09" db="EMBL/GenBank/DDBJ databases">
        <title>Genome-Enabled Discovery of Anthraquinone Biosynthesis in Senna tora.</title>
        <authorList>
            <person name="Kang S.-H."/>
            <person name="Pandey R.P."/>
            <person name="Lee C.-M."/>
            <person name="Sim J.-S."/>
            <person name="Jeong J.-T."/>
            <person name="Choi B.-S."/>
            <person name="Jung M."/>
            <person name="Ginzburg D."/>
            <person name="Zhao K."/>
            <person name="Won S.Y."/>
            <person name="Oh T.-J."/>
            <person name="Yu Y."/>
            <person name="Kim N.-H."/>
            <person name="Lee O.R."/>
            <person name="Lee T.-H."/>
            <person name="Bashyal P."/>
            <person name="Kim T.-S."/>
            <person name="Lee W.-H."/>
            <person name="Kawkins C."/>
            <person name="Kim C.-K."/>
            <person name="Kim J.S."/>
            <person name="Ahn B.O."/>
            <person name="Rhee S.Y."/>
            <person name="Sohng J.K."/>
        </authorList>
    </citation>
    <scope>NUCLEOTIDE SEQUENCE</scope>
    <source>
        <tissue evidence="2">Leaf</tissue>
    </source>
</reference>
<keyword evidence="3" id="KW-1185">Reference proteome</keyword>
<evidence type="ECO:0000313" key="3">
    <source>
        <dbReference type="Proteomes" id="UP000634136"/>
    </source>
</evidence>
<name>A0A834WQW5_9FABA</name>